<reference evidence="1 2" key="1">
    <citation type="submission" date="2017-09" db="EMBL/GenBank/DDBJ databases">
        <title>Depth-based differentiation of microbial function through sediment-hosted aquifers and enrichment of novel symbionts in the deep terrestrial subsurface.</title>
        <authorList>
            <person name="Probst A.J."/>
            <person name="Ladd B."/>
            <person name="Jarett J.K."/>
            <person name="Geller-Mcgrath D.E."/>
            <person name="Sieber C.M."/>
            <person name="Emerson J.B."/>
            <person name="Anantharaman K."/>
            <person name="Thomas B.C."/>
            <person name="Malmstrom R."/>
            <person name="Stieglmeier M."/>
            <person name="Klingl A."/>
            <person name="Woyke T."/>
            <person name="Ryan C.M."/>
            <person name="Banfield J.F."/>
        </authorList>
    </citation>
    <scope>NUCLEOTIDE SEQUENCE [LARGE SCALE GENOMIC DNA]</scope>
    <source>
        <strain evidence="1">CG11_big_fil_rev_8_21_14_0_20_38_23</strain>
    </source>
</reference>
<dbReference type="EMBL" id="PCWR01000049">
    <property type="protein sequence ID" value="PIR06730.1"/>
    <property type="molecule type" value="Genomic_DNA"/>
</dbReference>
<comment type="caution">
    <text evidence="1">The sequence shown here is derived from an EMBL/GenBank/DDBJ whole genome shotgun (WGS) entry which is preliminary data.</text>
</comment>
<evidence type="ECO:0000313" key="1">
    <source>
        <dbReference type="EMBL" id="PIR06730.1"/>
    </source>
</evidence>
<protein>
    <recommendedName>
        <fullName evidence="3">YkuD domain-containing protein</fullName>
    </recommendedName>
</protein>
<organism evidence="1 2">
    <name type="scientific">Candidatus Jorgensenbacteria bacterium CG11_big_fil_rev_8_21_14_0_20_38_23</name>
    <dbReference type="NCBI Taxonomy" id="1974594"/>
    <lineage>
        <taxon>Bacteria</taxon>
        <taxon>Candidatus Joergenseniibacteriota</taxon>
    </lineage>
</organism>
<gene>
    <name evidence="1" type="ORF">COV54_02160</name>
</gene>
<dbReference type="Proteomes" id="UP000228867">
    <property type="component" value="Unassembled WGS sequence"/>
</dbReference>
<proteinExistence type="predicted"/>
<dbReference type="AlphaFoldDB" id="A0A2H0NCW1"/>
<accession>A0A2H0NCW1</accession>
<name>A0A2H0NCW1_9BACT</name>
<evidence type="ECO:0000313" key="2">
    <source>
        <dbReference type="Proteomes" id="UP000228867"/>
    </source>
</evidence>
<evidence type="ECO:0008006" key="3">
    <source>
        <dbReference type="Google" id="ProtNLM"/>
    </source>
</evidence>
<sequence length="226" mass="26403">EEFRQIVGDKTGIDSMIDVNYRSHMFQDAIQRLKEVKATEDQYFVYVDRNFKKQFIFVCFFDSKNKKAIEIGRDRVSTGKPDKGKDYFLTPIGIFKNSLDNFSYRALGIKNSRGWRGLGRKGSRVWDFGWQRTEKIIKGKKQEFLIRLLMHATDPNFGEPRLGNVDSKGCVRISAKLNNFLDRFGLLDKEYEENNSHKNVLWLLRKDREPVKQQGVYLIVGDSSGW</sequence>
<feature type="non-terminal residue" evidence="1">
    <location>
        <position position="1"/>
    </location>
</feature>